<feature type="chain" id="PRO_5047020196" description="Lipoprotein with Yx(FWY)xxD motif" evidence="2">
    <location>
        <begin position="28"/>
        <end position="181"/>
    </location>
</feature>
<sequence>MHPSTGSTPLRLLLLALATAAALVACQEDRADTAAPGERPGLDPDTPMPTNPAVAAGQGGDVRPVVTASDTTPAHLVDASGQALYMLHDNADGSRCDTRCEGAWPPVTTRDVQPAPGEGIQNDLLGTIQRQDSTLHVTYDGQPLYRYAADAGAGRTAGHGVEDQWGEWSLVSVHGPAVPQR</sequence>
<name>A0ABT6J954_9GAMM</name>
<dbReference type="PANTHER" id="PTHR39335:SF1">
    <property type="entry name" value="BLL4220 PROTEIN"/>
    <property type="match status" value="1"/>
</dbReference>
<dbReference type="PANTHER" id="PTHR39335">
    <property type="entry name" value="BLL4220 PROTEIN"/>
    <property type="match status" value="1"/>
</dbReference>
<organism evidence="3 4">
    <name type="scientific">Luteimonas endophytica</name>
    <dbReference type="NCBI Taxonomy" id="3042023"/>
    <lineage>
        <taxon>Bacteria</taxon>
        <taxon>Pseudomonadati</taxon>
        <taxon>Pseudomonadota</taxon>
        <taxon>Gammaproteobacteria</taxon>
        <taxon>Lysobacterales</taxon>
        <taxon>Lysobacteraceae</taxon>
        <taxon>Luteimonas</taxon>
    </lineage>
</organism>
<dbReference type="Pfam" id="PF03640">
    <property type="entry name" value="Lipoprotein_15"/>
    <property type="match status" value="1"/>
</dbReference>
<dbReference type="Proteomes" id="UP001156940">
    <property type="component" value="Unassembled WGS sequence"/>
</dbReference>
<feature type="region of interest" description="Disordered" evidence="1">
    <location>
        <begin position="31"/>
        <end position="52"/>
    </location>
</feature>
<comment type="caution">
    <text evidence="3">The sequence shown here is derived from an EMBL/GenBank/DDBJ whole genome shotgun (WGS) entry which is preliminary data.</text>
</comment>
<dbReference type="InterPro" id="IPR005297">
    <property type="entry name" value="Lipoprotein_repeat"/>
</dbReference>
<gene>
    <name evidence="3" type="ORF">QFW77_06880</name>
</gene>
<evidence type="ECO:0000256" key="2">
    <source>
        <dbReference type="SAM" id="SignalP"/>
    </source>
</evidence>
<evidence type="ECO:0000256" key="1">
    <source>
        <dbReference type="SAM" id="MobiDB-lite"/>
    </source>
</evidence>
<proteinExistence type="predicted"/>
<keyword evidence="2" id="KW-0732">Signal</keyword>
<dbReference type="EMBL" id="JARXRM010000026">
    <property type="protein sequence ID" value="MDH5822718.1"/>
    <property type="molecule type" value="Genomic_DNA"/>
</dbReference>
<accession>A0ABT6J954</accession>
<feature type="signal peptide" evidence="2">
    <location>
        <begin position="1"/>
        <end position="27"/>
    </location>
</feature>
<keyword evidence="4" id="KW-1185">Reference proteome</keyword>
<evidence type="ECO:0008006" key="5">
    <source>
        <dbReference type="Google" id="ProtNLM"/>
    </source>
</evidence>
<dbReference type="RefSeq" id="WP_280573700.1">
    <property type="nucleotide sequence ID" value="NZ_JARXRM010000026.1"/>
</dbReference>
<reference evidence="3 4" key="1">
    <citation type="submission" date="2023-04" db="EMBL/GenBank/DDBJ databases">
        <title>Luteimonas endophyticus RD2P54.</title>
        <authorList>
            <person name="Sun J.-Q."/>
        </authorList>
    </citation>
    <scope>NUCLEOTIDE SEQUENCE [LARGE SCALE GENOMIC DNA]</scope>
    <source>
        <strain evidence="3 4">RD2P54</strain>
    </source>
</reference>
<evidence type="ECO:0000313" key="4">
    <source>
        <dbReference type="Proteomes" id="UP001156940"/>
    </source>
</evidence>
<evidence type="ECO:0000313" key="3">
    <source>
        <dbReference type="EMBL" id="MDH5822718.1"/>
    </source>
</evidence>
<protein>
    <recommendedName>
        <fullName evidence="5">Lipoprotein with Yx(FWY)xxD motif</fullName>
    </recommendedName>
</protein>